<dbReference type="Gene3D" id="1.10.10.10">
    <property type="entry name" value="Winged helix-like DNA-binding domain superfamily/Winged helix DNA-binding domain"/>
    <property type="match status" value="1"/>
</dbReference>
<name>A0A653E3T3_9PSED</name>
<evidence type="ECO:0000313" key="1">
    <source>
        <dbReference type="EMBL" id="VEV96841.1"/>
    </source>
</evidence>
<proteinExistence type="predicted"/>
<gene>
    <name evidence="1" type="ORF">PMYSY11_1795</name>
</gene>
<sequence>MGFFTEARSITPHQPILAPKLILATFAAGNEYCPNRPFEVGFRAVPILCLNRATRPVHIPRLCGCASTSSSPTSRIAASVIATQPKTCLCSGWLQHQAVLWCYILRSTSRKALADKGVAVARPLRKIKLDGTLYQRRPAVEAEIHDLTAVSPSELERRASICSRTSPGFVSPEVLVHFVRNVGAGMHRERLTELLLQRVYLLLPRAENAGEATASLTKTNIRDDVVDHFVDLLLSDRASYDDRLDYYEINFNSAIAKDRKDASDRHWKRDSQSEELGTDEDGAYNALDEAIGGYDPFDPRELDEKFYRLRLDEEIDSLPELQRRIVEMWRQEIPIDSQDPSVVTISKALGKSEKTIRTHRDKAFATLRLRLERKGGL</sequence>
<protein>
    <submittedName>
        <fullName evidence="1">ATPase (Modular protein)</fullName>
    </submittedName>
</protein>
<dbReference type="EMBL" id="LR215729">
    <property type="protein sequence ID" value="VEV96841.1"/>
    <property type="molecule type" value="Genomic_DNA"/>
</dbReference>
<dbReference type="SUPFAM" id="SSF88659">
    <property type="entry name" value="Sigma3 and sigma4 domains of RNA polymerase sigma factors"/>
    <property type="match status" value="1"/>
</dbReference>
<dbReference type="InterPro" id="IPR013324">
    <property type="entry name" value="RNA_pol_sigma_r3/r4-like"/>
</dbReference>
<accession>A0A653E3T3</accession>
<dbReference type="InterPro" id="IPR036388">
    <property type="entry name" value="WH-like_DNA-bd_sf"/>
</dbReference>
<dbReference type="AlphaFoldDB" id="A0A653E3T3"/>
<organism evidence="1">
    <name type="scientific">Pseudomonas marincola</name>
    <dbReference type="NCBI Taxonomy" id="437900"/>
    <lineage>
        <taxon>Bacteria</taxon>
        <taxon>Pseudomonadati</taxon>
        <taxon>Pseudomonadota</taxon>
        <taxon>Gammaproteobacteria</taxon>
        <taxon>Pseudomonadales</taxon>
        <taxon>Pseudomonadaceae</taxon>
        <taxon>Pseudomonas</taxon>
    </lineage>
</organism>
<reference evidence="1" key="1">
    <citation type="submission" date="2019-02" db="EMBL/GenBank/DDBJ databases">
        <authorList>
            <consortium name="Genoscope - CEA"/>
            <person name="William W."/>
        </authorList>
    </citation>
    <scope>NUCLEOTIDE SEQUENCE [LARGE SCALE GENOMIC DNA]</scope>
    <source>
        <strain evidence="1">YSy11</strain>
    </source>
</reference>